<dbReference type="PANTHER" id="PTHR33937:SF2">
    <property type="entry name" value="DINITROGENASE IRON-MOLYBDENUM COFACTOR BIOSYNTHESIS DOMAIN-CONTAINING PROTEIN"/>
    <property type="match status" value="1"/>
</dbReference>
<organism evidence="2 3">
    <name type="scientific">Papillibacter cinnamivorans DSM 12816</name>
    <dbReference type="NCBI Taxonomy" id="1122930"/>
    <lineage>
        <taxon>Bacteria</taxon>
        <taxon>Bacillati</taxon>
        <taxon>Bacillota</taxon>
        <taxon>Clostridia</taxon>
        <taxon>Eubacteriales</taxon>
        <taxon>Oscillospiraceae</taxon>
        <taxon>Papillibacter</taxon>
    </lineage>
</organism>
<gene>
    <name evidence="2" type="ORF">SAMN02745168_0363</name>
</gene>
<feature type="domain" description="Dinitrogenase iron-molybdenum cofactor biosynthesis" evidence="1">
    <location>
        <begin position="9"/>
        <end position="96"/>
    </location>
</feature>
<evidence type="ECO:0000313" key="3">
    <source>
        <dbReference type="Proteomes" id="UP000192790"/>
    </source>
</evidence>
<sequence>MRIAVSYAEGKVYQHFGHTVRFKIYDVEGGEVRLATTVNTNGSSGGALPDILRKLEVNALICGSLGTGAKRALADAGIRLYSGVTGEADKAVEALLKGSLEFDPDAVCRRQGERRSGS</sequence>
<keyword evidence="3" id="KW-1185">Reference proteome</keyword>
<name>A0A1W1YEC0_9FIRM</name>
<protein>
    <submittedName>
        <fullName evidence="2">Predicted Fe-Mo cluster-binding protein, NifX family</fullName>
    </submittedName>
</protein>
<dbReference type="InterPro" id="IPR036105">
    <property type="entry name" value="DiNase_FeMo-co_biosyn_sf"/>
</dbReference>
<dbReference type="STRING" id="1122930.SAMN02745168_0363"/>
<accession>A0A1W1YEC0</accession>
<evidence type="ECO:0000313" key="2">
    <source>
        <dbReference type="EMBL" id="SMC34479.1"/>
    </source>
</evidence>
<dbReference type="RefSeq" id="WP_084233015.1">
    <property type="nucleotide sequence ID" value="NZ_FWXW01000001.1"/>
</dbReference>
<dbReference type="Proteomes" id="UP000192790">
    <property type="component" value="Unassembled WGS sequence"/>
</dbReference>
<dbReference type="AlphaFoldDB" id="A0A1W1YEC0"/>
<dbReference type="OrthoDB" id="280278at2"/>
<reference evidence="2 3" key="1">
    <citation type="submission" date="2017-04" db="EMBL/GenBank/DDBJ databases">
        <authorList>
            <person name="Afonso C.L."/>
            <person name="Miller P.J."/>
            <person name="Scott M.A."/>
            <person name="Spackman E."/>
            <person name="Goraichik I."/>
            <person name="Dimitrov K.M."/>
            <person name="Suarez D.L."/>
            <person name="Swayne D.E."/>
        </authorList>
    </citation>
    <scope>NUCLEOTIDE SEQUENCE [LARGE SCALE GENOMIC DNA]</scope>
    <source>
        <strain evidence="2 3">DSM 12816</strain>
    </source>
</reference>
<dbReference type="InterPro" id="IPR003731">
    <property type="entry name" value="Di-Nase_FeMo-co_biosynth"/>
</dbReference>
<dbReference type="Pfam" id="PF02579">
    <property type="entry name" value="Nitro_FeMo-Co"/>
    <property type="match status" value="1"/>
</dbReference>
<dbReference type="InterPro" id="IPR051840">
    <property type="entry name" value="NifX/NifY_domain"/>
</dbReference>
<dbReference type="SUPFAM" id="SSF53146">
    <property type="entry name" value="Nitrogenase accessory factor-like"/>
    <property type="match status" value="1"/>
</dbReference>
<proteinExistence type="predicted"/>
<evidence type="ECO:0000259" key="1">
    <source>
        <dbReference type="Pfam" id="PF02579"/>
    </source>
</evidence>
<dbReference type="Gene3D" id="3.30.420.130">
    <property type="entry name" value="Dinitrogenase iron-molybdenum cofactor biosynthesis domain"/>
    <property type="match status" value="1"/>
</dbReference>
<dbReference type="EMBL" id="FWXW01000001">
    <property type="protein sequence ID" value="SMC34479.1"/>
    <property type="molecule type" value="Genomic_DNA"/>
</dbReference>
<dbReference type="PANTHER" id="PTHR33937">
    <property type="entry name" value="IRON-MOLYBDENUM PROTEIN-RELATED-RELATED"/>
    <property type="match status" value="1"/>
</dbReference>
<dbReference type="InterPro" id="IPR033913">
    <property type="entry name" value="MTH1175_dom"/>
</dbReference>
<dbReference type="CDD" id="cd00851">
    <property type="entry name" value="MTH1175"/>
    <property type="match status" value="1"/>
</dbReference>